<gene>
    <name evidence="1" type="ORF">S01H4_53350</name>
</gene>
<organism evidence="1">
    <name type="scientific">marine sediment metagenome</name>
    <dbReference type="NCBI Taxonomy" id="412755"/>
    <lineage>
        <taxon>unclassified sequences</taxon>
        <taxon>metagenomes</taxon>
        <taxon>ecological metagenomes</taxon>
    </lineage>
</organism>
<dbReference type="AlphaFoldDB" id="X1DB38"/>
<dbReference type="Gene3D" id="2.60.40.10">
    <property type="entry name" value="Immunoglobulins"/>
    <property type="match status" value="1"/>
</dbReference>
<evidence type="ECO:0008006" key="2">
    <source>
        <dbReference type="Google" id="ProtNLM"/>
    </source>
</evidence>
<reference evidence="1" key="1">
    <citation type="journal article" date="2014" name="Front. Microbiol.">
        <title>High frequency of phylogenetically diverse reductive dehalogenase-homologous genes in deep subseafloor sedimentary metagenomes.</title>
        <authorList>
            <person name="Kawai M."/>
            <person name="Futagami T."/>
            <person name="Toyoda A."/>
            <person name="Takaki Y."/>
            <person name="Nishi S."/>
            <person name="Hori S."/>
            <person name="Arai W."/>
            <person name="Tsubouchi T."/>
            <person name="Morono Y."/>
            <person name="Uchiyama I."/>
            <person name="Ito T."/>
            <person name="Fujiyama A."/>
            <person name="Inagaki F."/>
            <person name="Takami H."/>
        </authorList>
    </citation>
    <scope>NUCLEOTIDE SEQUENCE</scope>
    <source>
        <strain evidence="1">Expedition CK06-06</strain>
    </source>
</reference>
<proteinExistence type="predicted"/>
<protein>
    <recommendedName>
        <fullName evidence="2">DUF11 domain-containing protein</fullName>
    </recommendedName>
</protein>
<name>X1DB38_9ZZZZ</name>
<evidence type="ECO:0000313" key="1">
    <source>
        <dbReference type="EMBL" id="GAH17961.1"/>
    </source>
</evidence>
<feature type="non-terminal residue" evidence="1">
    <location>
        <position position="1"/>
    </location>
</feature>
<accession>X1DB38</accession>
<comment type="caution">
    <text evidence="1">The sequence shown here is derived from an EMBL/GenBank/DDBJ whole genome shotgun (WGS) entry which is preliminary data.</text>
</comment>
<sequence>DVHADNPVLLFGKISVGIYADAIIDEVGIWNKILDQAAVTELWNSGVGLAYPFEVVLPPPTEGFLEILGITAPTEAHNGDIINFTIHTQNTGTTDNFKVELSGDLTGSQEFSLGTGLTRNVPFSFTMPLNDISITINTYHLTEEGDWVWDVSSVWGVNRWN</sequence>
<dbReference type="InterPro" id="IPR013783">
    <property type="entry name" value="Ig-like_fold"/>
</dbReference>
<dbReference type="EMBL" id="BART01030587">
    <property type="protein sequence ID" value="GAH17961.1"/>
    <property type="molecule type" value="Genomic_DNA"/>
</dbReference>